<name>A0A8H7CJ35_9AGAR</name>
<dbReference type="AlphaFoldDB" id="A0A8H7CJ35"/>
<keyword evidence="2" id="KW-1185">Reference proteome</keyword>
<evidence type="ECO:0000313" key="2">
    <source>
        <dbReference type="Proteomes" id="UP000620124"/>
    </source>
</evidence>
<gene>
    <name evidence="1" type="ORF">MVEN_02005600</name>
</gene>
<comment type="caution">
    <text evidence="1">The sequence shown here is derived from an EMBL/GenBank/DDBJ whole genome shotgun (WGS) entry which is preliminary data.</text>
</comment>
<dbReference type="OrthoDB" id="3223806at2759"/>
<protein>
    <submittedName>
        <fullName evidence="1">Uncharacterized protein</fullName>
    </submittedName>
</protein>
<proteinExistence type="predicted"/>
<dbReference type="Proteomes" id="UP000620124">
    <property type="component" value="Unassembled WGS sequence"/>
</dbReference>
<reference evidence="1" key="1">
    <citation type="submission" date="2020-05" db="EMBL/GenBank/DDBJ databases">
        <title>Mycena genomes resolve the evolution of fungal bioluminescence.</title>
        <authorList>
            <person name="Tsai I.J."/>
        </authorList>
    </citation>
    <scope>NUCLEOTIDE SEQUENCE</scope>
    <source>
        <strain evidence="1">CCC161011</strain>
    </source>
</reference>
<organism evidence="1 2">
    <name type="scientific">Mycena venus</name>
    <dbReference type="NCBI Taxonomy" id="2733690"/>
    <lineage>
        <taxon>Eukaryota</taxon>
        <taxon>Fungi</taxon>
        <taxon>Dikarya</taxon>
        <taxon>Basidiomycota</taxon>
        <taxon>Agaricomycotina</taxon>
        <taxon>Agaricomycetes</taxon>
        <taxon>Agaricomycetidae</taxon>
        <taxon>Agaricales</taxon>
        <taxon>Marasmiineae</taxon>
        <taxon>Mycenaceae</taxon>
        <taxon>Mycena</taxon>
    </lineage>
</organism>
<dbReference type="Gene3D" id="3.40.50.1460">
    <property type="match status" value="1"/>
</dbReference>
<sequence>MLGMVVELWLQIRGPLRTAKSKPLVPHDERGKTPEGEVIHGIPDRTLNMLLSRLASARGDNITVILDCCHSASGTRVGSSPGILPIPRFVETFLPIPEHLDETLTYGRSASASLPEGTLHKFMHSHVLLAACRQQQRARECLSAAGEPCGFFTDGLIKQLRRIGPNRITYADLIELLPTLPDQNPQCEGANKDRYIFDVEGPAQDSRLYALSVKGDGSMEVDAGSLHGVVVGTQFSLKVDQDPDRVLVAVSVNLDSSVLVPIVQDRALAFQDGARLVVSDWKNDAAMMKVFIRPGGNPPLAISDVFSTHSHSQRMRTNFLVVDSLDSADLAVRRSAEDDFFLSRLDAKLSRYALPDVHLSVPTTNLPAVLDAIAHFNFFLGKHPRAGQHSNSQALFAPGEVTLEMYNLRGEFGARVPNMELGNLVSADNEVRFKLDTQEKYGFAICNYSERDLFAYLFLFRPGVAWYLPESPTMSPPLIAKSKSKSEPTRITVGYGASGGYAFQFVIPTGLTTDTGFLKLFVSTTYLDLKRIEQPAAVDVVFAGGGRDPDAGSRPKVEAEMWGRPGRRCDDVHGRLAPKPSTFVIKILSWTTDITSWPITADITLHPTIFITHPSDTMHARIGAGGVNFIQRILAWPSRI</sequence>
<dbReference type="EMBL" id="JACAZI010000021">
    <property type="protein sequence ID" value="KAF7337827.1"/>
    <property type="molecule type" value="Genomic_DNA"/>
</dbReference>
<accession>A0A8H7CJ35</accession>
<evidence type="ECO:0000313" key="1">
    <source>
        <dbReference type="EMBL" id="KAF7337827.1"/>
    </source>
</evidence>